<reference evidence="1 2" key="1">
    <citation type="submission" date="2019-07" db="EMBL/GenBank/DDBJ databases">
        <title>Whole genome shotgun sequence of Enterococcus thailandicus NBRC 101867.</title>
        <authorList>
            <person name="Hosoyama A."/>
            <person name="Uohara A."/>
            <person name="Ohji S."/>
            <person name="Ichikawa N."/>
        </authorList>
    </citation>
    <scope>NUCLEOTIDE SEQUENCE [LARGE SCALE GENOMIC DNA]</scope>
    <source>
        <strain evidence="1 2">NBRC 101867</strain>
    </source>
</reference>
<organism evidence="1 2">
    <name type="scientific">Enterococcus thailandicus</name>
    <dbReference type="NCBI Taxonomy" id="417368"/>
    <lineage>
        <taxon>Bacteria</taxon>
        <taxon>Bacillati</taxon>
        <taxon>Bacillota</taxon>
        <taxon>Bacilli</taxon>
        <taxon>Lactobacillales</taxon>
        <taxon>Enterococcaceae</taxon>
        <taxon>Enterococcus</taxon>
    </lineage>
</organism>
<sequence>MNELAMLVFVVALFGPSIKSADSKGYTRFIYKGLLIAFIEKAIDMVNQYSQKENER</sequence>
<evidence type="ECO:0000313" key="2">
    <source>
        <dbReference type="Proteomes" id="UP000321361"/>
    </source>
</evidence>
<accession>A0A510WG77</accession>
<evidence type="ECO:0000313" key="1">
    <source>
        <dbReference type="EMBL" id="GEK38158.1"/>
    </source>
</evidence>
<dbReference type="EMBL" id="BJUG01000018">
    <property type="protein sequence ID" value="GEK38158.1"/>
    <property type="molecule type" value="Genomic_DNA"/>
</dbReference>
<dbReference type="Proteomes" id="UP000321361">
    <property type="component" value="Unassembled WGS sequence"/>
</dbReference>
<name>A0A510WG77_ENTTH</name>
<dbReference type="AlphaFoldDB" id="A0A510WG77"/>
<comment type="caution">
    <text evidence="1">The sequence shown here is derived from an EMBL/GenBank/DDBJ whole genome shotgun (WGS) entry which is preliminary data.</text>
</comment>
<proteinExistence type="predicted"/>
<dbReference type="RefSeq" id="WP_169819310.1">
    <property type="nucleotide sequence ID" value="NZ_BJUG01000018.1"/>
</dbReference>
<gene>
    <name evidence="1" type="ORF">ETH01_24450</name>
</gene>
<protein>
    <submittedName>
        <fullName evidence="1">Uncharacterized protein</fullName>
    </submittedName>
</protein>